<evidence type="ECO:0000313" key="3">
    <source>
        <dbReference type="EMBL" id="QXM07091.1"/>
    </source>
</evidence>
<evidence type="ECO:0000259" key="2">
    <source>
        <dbReference type="Pfam" id="PF10728"/>
    </source>
</evidence>
<proteinExistence type="predicted"/>
<dbReference type="PANTHER" id="PTHR40459">
    <property type="entry name" value="CONSERVED HYPOTHETICAL ALANINE AND LEUCINE RICH PROTEIN"/>
    <property type="match status" value="1"/>
</dbReference>
<evidence type="ECO:0000313" key="4">
    <source>
        <dbReference type="Proteomes" id="UP000886818"/>
    </source>
</evidence>
<dbReference type="Pfam" id="PF10728">
    <property type="entry name" value="DUF2520"/>
    <property type="match status" value="1"/>
</dbReference>
<organism evidence="3 4">
    <name type="scientific">Crassaminicella indica</name>
    <dbReference type="NCBI Taxonomy" id="2855394"/>
    <lineage>
        <taxon>Bacteria</taxon>
        <taxon>Bacillati</taxon>
        <taxon>Bacillota</taxon>
        <taxon>Clostridia</taxon>
        <taxon>Eubacteriales</taxon>
        <taxon>Clostridiaceae</taxon>
        <taxon>Crassaminicella</taxon>
    </lineage>
</organism>
<evidence type="ECO:0000259" key="1">
    <source>
        <dbReference type="Pfam" id="PF10727"/>
    </source>
</evidence>
<protein>
    <submittedName>
        <fullName evidence="3">DUF2520 domain-containing protein</fullName>
    </submittedName>
</protein>
<accession>A0ABX8REA1</accession>
<feature type="domain" description="Putative oxidoreductase/dehydrogenase Rossmann-like" evidence="1">
    <location>
        <begin position="2"/>
        <end position="117"/>
    </location>
</feature>
<dbReference type="RefSeq" id="WP_218283780.1">
    <property type="nucleotide sequence ID" value="NZ_CP078093.1"/>
</dbReference>
<dbReference type="PANTHER" id="PTHR40459:SF1">
    <property type="entry name" value="CONSERVED HYPOTHETICAL ALANINE AND LEUCINE RICH PROTEIN"/>
    <property type="match status" value="1"/>
</dbReference>
<dbReference type="EMBL" id="CP078093">
    <property type="protein sequence ID" value="QXM07091.1"/>
    <property type="molecule type" value="Genomic_DNA"/>
</dbReference>
<dbReference type="Proteomes" id="UP000886818">
    <property type="component" value="Chromosome"/>
</dbReference>
<reference evidence="3" key="1">
    <citation type="submission" date="2021-07" db="EMBL/GenBank/DDBJ databases">
        <title>Complete genome sequence of Crassaminicella sp. 143-21, isolated from a deep-sea hydrothermal vent.</title>
        <authorList>
            <person name="Li X."/>
        </authorList>
    </citation>
    <scope>NUCLEOTIDE SEQUENCE</scope>
    <source>
        <strain evidence="3">143-21</strain>
    </source>
</reference>
<keyword evidence="4" id="KW-1185">Reference proteome</keyword>
<sequence length="286" mass="31710">MKIGFVGAGKVGCAFGTYLKKHGFEIYGYFSKTFASAERAARLTESKAVLDLAELVKNIDILFITTSDDAIKKVCDYLVEKKLLSEGKILVHMSGAASSNILKNAKEAGCFIYSLHPLQAFADIQKAVDDLKNTFFSIEGDEEKLHVLENILKTLGNPYFKLTDNQKSIYHMAACVVSNYLVTLMDYGLSLFASIGIDERQGYKALYPLIEGTIKNIDRLGTKEALTGPIARGDVGTIKNHIAALKDNVEALDFYKFMALKTIELAKNKDENKDLKDLENILKEVE</sequence>
<dbReference type="Pfam" id="PF10727">
    <property type="entry name" value="Rossmann-like"/>
    <property type="match status" value="1"/>
</dbReference>
<gene>
    <name evidence="3" type="ORF">KVH43_05125</name>
</gene>
<dbReference type="InterPro" id="IPR018931">
    <property type="entry name" value="DUF2520"/>
</dbReference>
<feature type="domain" description="DUF2520" evidence="2">
    <location>
        <begin position="135"/>
        <end position="261"/>
    </location>
</feature>
<name>A0ABX8REA1_9CLOT</name>
<dbReference type="InterPro" id="IPR019665">
    <property type="entry name" value="OxRdtase/DH_put_Rossmann_dom"/>
</dbReference>